<comment type="similarity">
    <text evidence="2 11">Belongs to the 'phage' integrase family. XerC subfamily.</text>
</comment>
<feature type="active site" evidence="11">
    <location>
        <position position="147"/>
    </location>
</feature>
<keyword evidence="8 11" id="KW-0238">DNA-binding</keyword>
<dbReference type="Gene3D" id="1.10.150.130">
    <property type="match status" value="1"/>
</dbReference>
<keyword evidence="4 11" id="KW-0963">Cytoplasm</keyword>
<dbReference type="InterPro" id="IPR011010">
    <property type="entry name" value="DNA_brk_join_enz"/>
</dbReference>
<dbReference type="InterPro" id="IPR013762">
    <property type="entry name" value="Integrase-like_cat_sf"/>
</dbReference>
<dbReference type="InterPro" id="IPR004107">
    <property type="entry name" value="Integrase_SAM-like_N"/>
</dbReference>
<dbReference type="Pfam" id="PF00589">
    <property type="entry name" value="Phage_integrase"/>
    <property type="match status" value="1"/>
</dbReference>
<feature type="active site" description="O-(3'-phospho-DNA)-tyrosine intermediate" evidence="11">
    <location>
        <position position="276"/>
    </location>
</feature>
<dbReference type="Proteomes" id="UP001562065">
    <property type="component" value="Unassembled WGS sequence"/>
</dbReference>
<dbReference type="CDD" id="cd00798">
    <property type="entry name" value="INT_XerDC_C"/>
    <property type="match status" value="1"/>
</dbReference>
<dbReference type="PROSITE" id="PS51900">
    <property type="entry name" value="CB"/>
    <property type="match status" value="1"/>
</dbReference>
<evidence type="ECO:0000256" key="10">
    <source>
        <dbReference type="ARBA" id="ARBA00023306"/>
    </source>
</evidence>
<dbReference type="InterPro" id="IPR010998">
    <property type="entry name" value="Integrase_recombinase_N"/>
</dbReference>
<feature type="active site" evidence="11">
    <location>
        <position position="267"/>
    </location>
</feature>
<comment type="caution">
    <text evidence="15">The sequence shown here is derived from an EMBL/GenBank/DDBJ whole genome shotgun (WGS) entry which is preliminary data.</text>
</comment>
<dbReference type="InterPro" id="IPR050090">
    <property type="entry name" value="Tyrosine_recombinase_XerCD"/>
</dbReference>
<keyword evidence="6 11" id="KW-0159">Chromosome partition</keyword>
<keyword evidence="9 11" id="KW-0233">DNA recombination</keyword>
<dbReference type="Pfam" id="PF02899">
    <property type="entry name" value="Phage_int_SAM_1"/>
    <property type="match status" value="1"/>
</dbReference>
<proteinExistence type="inferred from homology"/>
<dbReference type="SUPFAM" id="SSF56349">
    <property type="entry name" value="DNA breaking-rejoining enzymes"/>
    <property type="match status" value="1"/>
</dbReference>
<dbReference type="NCBIfam" id="TIGR02224">
    <property type="entry name" value="recomb_XerC"/>
    <property type="match status" value="1"/>
</dbReference>
<keyword evidence="16" id="KW-1185">Reference proteome</keyword>
<feature type="domain" description="Core-binding (CB)" evidence="14">
    <location>
        <begin position="1"/>
        <end position="85"/>
    </location>
</feature>
<dbReference type="HAMAP" id="MF_01808">
    <property type="entry name" value="Recomb_XerC_XerD"/>
    <property type="match status" value="1"/>
</dbReference>
<evidence type="ECO:0000256" key="12">
    <source>
        <dbReference type="SAM" id="MobiDB-lite"/>
    </source>
</evidence>
<organism evidence="15 16">
    <name type="scientific">Isoalcanivorax beigongshangi</name>
    <dbReference type="NCBI Taxonomy" id="3238810"/>
    <lineage>
        <taxon>Bacteria</taxon>
        <taxon>Pseudomonadati</taxon>
        <taxon>Pseudomonadota</taxon>
        <taxon>Gammaproteobacteria</taxon>
        <taxon>Oceanospirillales</taxon>
        <taxon>Alcanivoracaceae</taxon>
        <taxon>Isoalcanivorax</taxon>
    </lineage>
</organism>
<protein>
    <recommendedName>
        <fullName evidence="3 11">Tyrosine recombinase XerC</fullName>
    </recommendedName>
</protein>
<dbReference type="InterPro" id="IPR044068">
    <property type="entry name" value="CB"/>
</dbReference>
<evidence type="ECO:0000259" key="14">
    <source>
        <dbReference type="PROSITE" id="PS51900"/>
    </source>
</evidence>
<feature type="domain" description="Tyr recombinase" evidence="13">
    <location>
        <begin position="106"/>
        <end position="289"/>
    </location>
</feature>
<dbReference type="EMBL" id="JBGCUO010000002">
    <property type="protein sequence ID" value="MEY1662889.1"/>
    <property type="molecule type" value="Genomic_DNA"/>
</dbReference>
<keyword evidence="5 11" id="KW-0132">Cell division</keyword>
<evidence type="ECO:0000256" key="1">
    <source>
        <dbReference type="ARBA" id="ARBA00004496"/>
    </source>
</evidence>
<reference evidence="15 16" key="1">
    <citation type="submission" date="2024-07" db="EMBL/GenBank/DDBJ databases">
        <authorList>
            <person name="Ren Q."/>
        </authorList>
    </citation>
    <scope>NUCLEOTIDE SEQUENCE [LARGE SCALE GENOMIC DNA]</scope>
    <source>
        <strain evidence="15 16">REN37</strain>
    </source>
</reference>
<keyword evidence="7 11" id="KW-0229">DNA integration</keyword>
<feature type="active site" evidence="11">
    <location>
        <position position="171"/>
    </location>
</feature>
<evidence type="ECO:0000256" key="7">
    <source>
        <dbReference type="ARBA" id="ARBA00022908"/>
    </source>
</evidence>
<dbReference type="PANTHER" id="PTHR30349:SF81">
    <property type="entry name" value="TYROSINE RECOMBINASE XERC"/>
    <property type="match status" value="1"/>
</dbReference>
<dbReference type="PROSITE" id="PS51898">
    <property type="entry name" value="TYR_RECOMBINASE"/>
    <property type="match status" value="1"/>
</dbReference>
<accession>A0ABV4AJ88</accession>
<feature type="active site" evidence="11">
    <location>
        <position position="244"/>
    </location>
</feature>
<name>A0ABV4AJ88_9GAMM</name>
<gene>
    <name evidence="11 15" type="primary">xerC</name>
    <name evidence="15" type="ORF">AB5I84_12075</name>
</gene>
<feature type="active site" evidence="11">
    <location>
        <position position="241"/>
    </location>
</feature>
<evidence type="ECO:0000313" key="16">
    <source>
        <dbReference type="Proteomes" id="UP001562065"/>
    </source>
</evidence>
<comment type="function">
    <text evidence="11">Site-specific tyrosine recombinase, which acts by catalyzing the cutting and rejoining of the recombining DNA molecules. The XerC-XerD complex is essential to convert dimers of the bacterial chromosome into monomers to permit their segregation at cell division. It also contributes to the segregational stability of plasmids.</text>
</comment>
<evidence type="ECO:0000256" key="2">
    <source>
        <dbReference type="ARBA" id="ARBA00006657"/>
    </source>
</evidence>
<feature type="region of interest" description="Disordered" evidence="12">
    <location>
        <begin position="95"/>
        <end position="122"/>
    </location>
</feature>
<evidence type="ECO:0000256" key="6">
    <source>
        <dbReference type="ARBA" id="ARBA00022829"/>
    </source>
</evidence>
<dbReference type="InterPro" id="IPR023009">
    <property type="entry name" value="Tyrosine_recombinase_XerC/XerD"/>
</dbReference>
<dbReference type="InterPro" id="IPR011931">
    <property type="entry name" value="Recomb_XerC"/>
</dbReference>
<keyword evidence="10 11" id="KW-0131">Cell cycle</keyword>
<evidence type="ECO:0000256" key="3">
    <source>
        <dbReference type="ARBA" id="ARBA00015804"/>
    </source>
</evidence>
<evidence type="ECO:0000256" key="5">
    <source>
        <dbReference type="ARBA" id="ARBA00022618"/>
    </source>
</evidence>
<evidence type="ECO:0000256" key="9">
    <source>
        <dbReference type="ARBA" id="ARBA00023172"/>
    </source>
</evidence>
<evidence type="ECO:0000256" key="8">
    <source>
        <dbReference type="ARBA" id="ARBA00023125"/>
    </source>
</evidence>
<evidence type="ECO:0000256" key="11">
    <source>
        <dbReference type="HAMAP-Rule" id="MF_01808"/>
    </source>
</evidence>
<comment type="subunit">
    <text evidence="11">Forms a cyclic heterotetrameric complex composed of two molecules of XerC and two molecules of XerD.</text>
</comment>
<dbReference type="PANTHER" id="PTHR30349">
    <property type="entry name" value="PHAGE INTEGRASE-RELATED"/>
    <property type="match status" value="1"/>
</dbReference>
<dbReference type="Gene3D" id="1.10.443.10">
    <property type="entry name" value="Intergrase catalytic core"/>
    <property type="match status" value="1"/>
</dbReference>
<evidence type="ECO:0000256" key="4">
    <source>
        <dbReference type="ARBA" id="ARBA00022490"/>
    </source>
</evidence>
<evidence type="ECO:0000259" key="13">
    <source>
        <dbReference type="PROSITE" id="PS51898"/>
    </source>
</evidence>
<sequence>MQPELALYLQRLQDVRRLSPHTVTHYRRDLEKVMAWMTEQGLQHWSDLHAQHVRQLVAQLHRQGLGGSSLGRLLSSLRGLYHWLVSEGLCRDNPALDIRPPRSPRRLPRTLDPDGVARLLDPPLPPDDPWACQDRAMMELFYSSGLRLSELVGLDVHHIDWQDASVRVLGKGRRTRDLPIGKPAIAALRAWRQRRPQHLADADDSALFLGRRGRRIHPRMVQTRLAAQAREHGLDQRLHPHMLRHSFATHLLESSGDLRAVQELLGHANLSTTQIYTHLDFQHLAQVYDAAHPRAKRRDDASEDDA</sequence>
<dbReference type="InterPro" id="IPR002104">
    <property type="entry name" value="Integrase_catalytic"/>
</dbReference>
<dbReference type="NCBIfam" id="NF001399">
    <property type="entry name" value="PRK00283.1"/>
    <property type="match status" value="1"/>
</dbReference>
<evidence type="ECO:0000313" key="15">
    <source>
        <dbReference type="EMBL" id="MEY1662889.1"/>
    </source>
</evidence>
<comment type="subcellular location">
    <subcellularLocation>
        <location evidence="1 11">Cytoplasm</location>
    </subcellularLocation>
</comment>